<evidence type="ECO:0000256" key="2">
    <source>
        <dbReference type="ARBA" id="ARBA00011355"/>
    </source>
</evidence>
<dbReference type="FunFam" id="3.40.50.1220:FF:000004">
    <property type="entry name" value="Electron transfer flavoprotein"/>
    <property type="match status" value="1"/>
</dbReference>
<dbReference type="InterPro" id="IPR014730">
    <property type="entry name" value="ETF_a/b_N"/>
</dbReference>
<proteinExistence type="inferred from homology"/>
<evidence type="ECO:0000259" key="8">
    <source>
        <dbReference type="Pfam" id="PF01012"/>
    </source>
</evidence>
<comment type="function">
    <text evidence="5">The electron transfer flavoprotein serves as a specific electron acceptor for other dehydrogenases. It transfers the electrons to the main respiratory chain via ETF-ubiquinone oxidoreductase (ETF dehydrogenase).</text>
</comment>
<keyword evidence="12" id="KW-1185">Reference proteome</keyword>
<dbReference type="GO" id="GO:0033539">
    <property type="term" value="P:fatty acid beta-oxidation using acyl-CoA dehydrogenase"/>
    <property type="evidence" value="ECO:0007669"/>
    <property type="project" value="TreeGrafter"/>
</dbReference>
<gene>
    <name evidence="9" type="ORF">EQW73_01275</name>
    <name evidence="10" type="ORF">EQW78_04480</name>
</gene>
<feature type="domain" description="Electron transfer flavoprotein alpha/beta-subunit N-terminal" evidence="8">
    <location>
        <begin position="19"/>
        <end position="167"/>
    </location>
</feature>
<dbReference type="EMBL" id="SDJR01000001">
    <property type="protein sequence ID" value="RXR27967.1"/>
    <property type="molecule type" value="Genomic_DNA"/>
</dbReference>
<reference evidence="11 12" key="1">
    <citation type="submission" date="2019-01" db="EMBL/GenBank/DDBJ databases">
        <title>Oerskovia turbata Genome sequencing and assembly.</title>
        <authorList>
            <person name="Dou T."/>
        </authorList>
    </citation>
    <scope>NUCLEOTIDE SEQUENCE [LARGE SCALE GENOMIC DNA]</scope>
    <source>
        <strain evidence="10 11">JCM12123</strain>
        <strain evidence="9 12">JCM3160</strain>
    </source>
</reference>
<evidence type="ECO:0000313" key="10">
    <source>
        <dbReference type="EMBL" id="RXR36024.1"/>
    </source>
</evidence>
<evidence type="ECO:0000313" key="9">
    <source>
        <dbReference type="EMBL" id="RXR27967.1"/>
    </source>
</evidence>
<evidence type="ECO:0000256" key="4">
    <source>
        <dbReference type="ARBA" id="ARBA00022630"/>
    </source>
</evidence>
<evidence type="ECO:0000313" key="12">
    <source>
        <dbReference type="Proteomes" id="UP000290517"/>
    </source>
</evidence>
<dbReference type="PANTHER" id="PTHR43153:SF1">
    <property type="entry name" value="ELECTRON TRANSFER FLAVOPROTEIN SUBUNIT ALPHA, MITOCHONDRIAL"/>
    <property type="match status" value="1"/>
</dbReference>
<evidence type="ECO:0000259" key="7">
    <source>
        <dbReference type="Pfam" id="PF00766"/>
    </source>
</evidence>
<keyword evidence="3" id="KW-0813">Transport</keyword>
<accession>A0A4Q1L2N8</accession>
<feature type="binding site" evidence="6">
    <location>
        <position position="268"/>
    </location>
    <ligand>
        <name>FAD</name>
        <dbReference type="ChEBI" id="CHEBI:57692"/>
    </ligand>
</feature>
<dbReference type="InterPro" id="IPR014729">
    <property type="entry name" value="Rossmann-like_a/b/a_fold"/>
</dbReference>
<protein>
    <submittedName>
        <fullName evidence="10">Electron transfer flavoprotein subunit alpha/FixB family protein</fullName>
    </submittedName>
</protein>
<keyword evidence="6" id="KW-0274">FAD</keyword>
<evidence type="ECO:0000313" key="11">
    <source>
        <dbReference type="Proteomes" id="UP000289805"/>
    </source>
</evidence>
<dbReference type="Gene3D" id="3.40.50.620">
    <property type="entry name" value="HUPs"/>
    <property type="match status" value="1"/>
</dbReference>
<evidence type="ECO:0000256" key="5">
    <source>
        <dbReference type="ARBA" id="ARBA00025649"/>
    </source>
</evidence>
<comment type="caution">
    <text evidence="10">The sequence shown here is derived from an EMBL/GenBank/DDBJ whole genome shotgun (WGS) entry which is preliminary data.</text>
</comment>
<feature type="binding site" evidence="6">
    <location>
        <begin position="215"/>
        <end position="216"/>
    </location>
    <ligand>
        <name>FAD</name>
        <dbReference type="ChEBI" id="CHEBI:57692"/>
    </ligand>
</feature>
<keyword evidence="4" id="KW-0285">Flavoprotein</keyword>
<dbReference type="InterPro" id="IPR001308">
    <property type="entry name" value="ETF_a/FixB"/>
</dbReference>
<feature type="binding site" evidence="6">
    <location>
        <position position="190"/>
    </location>
    <ligand>
        <name>FAD</name>
        <dbReference type="ChEBI" id="CHEBI:57692"/>
    </ligand>
</feature>
<dbReference type="Pfam" id="PF01012">
    <property type="entry name" value="ETF"/>
    <property type="match status" value="1"/>
</dbReference>
<feature type="domain" description="Electron transfer flavoprotein alpha subunit C-terminal" evidence="7">
    <location>
        <begin position="178"/>
        <end position="258"/>
    </location>
</feature>
<dbReference type="GO" id="GO:0050660">
    <property type="term" value="F:flavin adenine dinucleotide binding"/>
    <property type="evidence" value="ECO:0007669"/>
    <property type="project" value="InterPro"/>
</dbReference>
<dbReference type="Gene3D" id="3.40.50.1220">
    <property type="entry name" value="TPP-binding domain"/>
    <property type="match status" value="1"/>
</dbReference>
<dbReference type="InterPro" id="IPR029035">
    <property type="entry name" value="DHS-like_NAD/FAD-binding_dom"/>
</dbReference>
<dbReference type="Proteomes" id="UP000289805">
    <property type="component" value="Unassembled WGS sequence"/>
</dbReference>
<evidence type="ECO:0000256" key="3">
    <source>
        <dbReference type="ARBA" id="ARBA00022448"/>
    </source>
</evidence>
<comment type="cofactor">
    <cofactor evidence="6">
        <name>FAD</name>
        <dbReference type="ChEBI" id="CHEBI:57692"/>
    </cofactor>
    <text evidence="6">Binds 1 FAD per dimer.</text>
</comment>
<dbReference type="OrthoDB" id="9770286at2"/>
<dbReference type="Pfam" id="PF00766">
    <property type="entry name" value="ETF_alpha"/>
    <property type="match status" value="1"/>
</dbReference>
<dbReference type="RefSeq" id="WP_036571256.1">
    <property type="nucleotide sequence ID" value="NZ_JOFV01000005.1"/>
</dbReference>
<dbReference type="STRING" id="1713.GCA_000718325_01405"/>
<feature type="binding site" evidence="6">
    <location>
        <begin position="247"/>
        <end position="254"/>
    </location>
    <ligand>
        <name>FAD</name>
        <dbReference type="ChEBI" id="CHEBI:57692"/>
    </ligand>
</feature>
<dbReference type="PANTHER" id="PTHR43153">
    <property type="entry name" value="ELECTRON TRANSFER FLAVOPROTEIN ALPHA"/>
    <property type="match status" value="1"/>
</dbReference>
<dbReference type="PIRSF" id="PIRSF000089">
    <property type="entry name" value="Electra_flavoP_a"/>
    <property type="match status" value="1"/>
</dbReference>
<organism evidence="10 11">
    <name type="scientific">Oerskovia turbata</name>
    <dbReference type="NCBI Taxonomy" id="1713"/>
    <lineage>
        <taxon>Bacteria</taxon>
        <taxon>Bacillati</taxon>
        <taxon>Actinomycetota</taxon>
        <taxon>Actinomycetes</taxon>
        <taxon>Micrococcales</taxon>
        <taxon>Cellulomonadaceae</taxon>
        <taxon>Oerskovia</taxon>
    </lineage>
</organism>
<comment type="similarity">
    <text evidence="1">Belongs to the ETF alpha-subunit/FixB family.</text>
</comment>
<evidence type="ECO:0000256" key="6">
    <source>
        <dbReference type="PIRSR" id="PIRSR000089-1"/>
    </source>
</evidence>
<dbReference type="EMBL" id="SDJQ01000006">
    <property type="protein sequence ID" value="RXR36024.1"/>
    <property type="molecule type" value="Genomic_DNA"/>
</dbReference>
<comment type="subunit">
    <text evidence="2">Heterodimer of an alpha and a beta subunit.</text>
</comment>
<dbReference type="GO" id="GO:0009055">
    <property type="term" value="F:electron transfer activity"/>
    <property type="evidence" value="ECO:0007669"/>
    <property type="project" value="InterPro"/>
</dbReference>
<dbReference type="Proteomes" id="UP000290517">
    <property type="component" value="Unassembled WGS sequence"/>
</dbReference>
<dbReference type="SUPFAM" id="SSF52467">
    <property type="entry name" value="DHS-like NAD/FAD-binding domain"/>
    <property type="match status" value="1"/>
</dbReference>
<sequence>MSTTYILVAGDARIDALVELAQGTSTTAVVVGTRSVAEAVAASGVDAVTWLGEPGDAPVEAYASTVATLVASAQPDVVLASSRPADRVLAGAAAAVLGAPAFTQVSAVTVVADGVELTRSVFGGIAQETDQVSGPAVVVVDGGAVATGGSAAIAEVTASAIPTLTVTENRPAERAVVDLGRAQRIVSAGRGVKAKDDLGLVESLAAALGAETACSRPLAEGLGWYTHDRYVGVTGQQVSPELYLAVGISGQLQHTVGARGARTVVAINSDKDAPFFAEADYCVVGDLYQVVPALTAALS</sequence>
<dbReference type="SUPFAM" id="SSF52402">
    <property type="entry name" value="Adenine nucleotide alpha hydrolases-like"/>
    <property type="match status" value="1"/>
</dbReference>
<name>A0A4Q1L2N8_9CELL</name>
<evidence type="ECO:0000256" key="1">
    <source>
        <dbReference type="ARBA" id="ARBA00005817"/>
    </source>
</evidence>
<dbReference type="InterPro" id="IPR014731">
    <property type="entry name" value="ETF_asu_C"/>
</dbReference>
<dbReference type="AlphaFoldDB" id="A0A4Q1L2N8"/>